<name>A0ABP6G1H7_9ACTN</name>
<dbReference type="SUPFAM" id="SSF52540">
    <property type="entry name" value="P-loop containing nucleoside triphosphate hydrolases"/>
    <property type="match status" value="1"/>
</dbReference>
<dbReference type="InterPro" id="IPR017871">
    <property type="entry name" value="ABC_transporter-like_CS"/>
</dbReference>
<evidence type="ECO:0000256" key="4">
    <source>
        <dbReference type="ARBA" id="ARBA00022840"/>
    </source>
</evidence>
<dbReference type="SMART" id="SM00382">
    <property type="entry name" value="AAA"/>
    <property type="match status" value="1"/>
</dbReference>
<organism evidence="6 7">
    <name type="scientific">Streptomyces luteosporeus</name>
    <dbReference type="NCBI Taxonomy" id="173856"/>
    <lineage>
        <taxon>Bacteria</taxon>
        <taxon>Bacillati</taxon>
        <taxon>Actinomycetota</taxon>
        <taxon>Actinomycetes</taxon>
        <taxon>Kitasatosporales</taxon>
        <taxon>Streptomycetaceae</taxon>
        <taxon>Streptomyces</taxon>
    </lineage>
</organism>
<evidence type="ECO:0000256" key="1">
    <source>
        <dbReference type="ARBA" id="ARBA00005417"/>
    </source>
</evidence>
<feature type="domain" description="ABC transporter" evidence="5">
    <location>
        <begin position="5"/>
        <end position="230"/>
    </location>
</feature>
<dbReference type="InterPro" id="IPR003439">
    <property type="entry name" value="ABC_transporter-like_ATP-bd"/>
</dbReference>
<keyword evidence="4" id="KW-0067">ATP-binding</keyword>
<dbReference type="InterPro" id="IPR027417">
    <property type="entry name" value="P-loop_NTPase"/>
</dbReference>
<dbReference type="Pfam" id="PF00005">
    <property type="entry name" value="ABC_tran"/>
    <property type="match status" value="1"/>
</dbReference>
<sequence>MPPLLQAEDLTVHYGGAPVVAGVSLQVEPGRCVALAGANGSGKSTVLRVLAGRQEADTGTVLLDGEPVRESDPRFRRDVAVSMDGGECFPDLTVAEHVRMVAAAHGLGRRAAEAAADVLDHLGLAAHHDAFPGTLSAGQRQALLLSAALVRPARLLMLDEPEQRLDARAKERLAAVLDAAKRAGTGIVLVSHERSLVEAVADHVVLLASGRCVAEGEPARVLAEEAAPWR</sequence>
<dbReference type="PROSITE" id="PS50893">
    <property type="entry name" value="ABC_TRANSPORTER_2"/>
    <property type="match status" value="1"/>
</dbReference>
<dbReference type="RefSeq" id="WP_344433821.1">
    <property type="nucleotide sequence ID" value="NZ_BAAASL010000004.1"/>
</dbReference>
<evidence type="ECO:0000256" key="3">
    <source>
        <dbReference type="ARBA" id="ARBA00022741"/>
    </source>
</evidence>
<keyword evidence="3" id="KW-0547">Nucleotide-binding</keyword>
<dbReference type="PROSITE" id="PS00211">
    <property type="entry name" value="ABC_TRANSPORTER_1"/>
    <property type="match status" value="1"/>
</dbReference>
<comment type="caution">
    <text evidence="6">The sequence shown here is derived from an EMBL/GenBank/DDBJ whole genome shotgun (WGS) entry which is preliminary data.</text>
</comment>
<evidence type="ECO:0000313" key="6">
    <source>
        <dbReference type="EMBL" id="GAA2711403.1"/>
    </source>
</evidence>
<dbReference type="InterPro" id="IPR003593">
    <property type="entry name" value="AAA+_ATPase"/>
</dbReference>
<accession>A0ABP6G1H7</accession>
<dbReference type="PANTHER" id="PTHR43335">
    <property type="entry name" value="ABC TRANSPORTER, ATP-BINDING PROTEIN"/>
    <property type="match status" value="1"/>
</dbReference>
<evidence type="ECO:0000256" key="2">
    <source>
        <dbReference type="ARBA" id="ARBA00022448"/>
    </source>
</evidence>
<keyword evidence="2" id="KW-0813">Transport</keyword>
<keyword evidence="7" id="KW-1185">Reference proteome</keyword>
<proteinExistence type="inferred from homology"/>
<dbReference type="Proteomes" id="UP001500886">
    <property type="component" value="Unassembled WGS sequence"/>
</dbReference>
<dbReference type="EMBL" id="BAAASL010000004">
    <property type="protein sequence ID" value="GAA2711403.1"/>
    <property type="molecule type" value="Genomic_DNA"/>
</dbReference>
<comment type="similarity">
    <text evidence="1">Belongs to the ABC transporter superfamily.</text>
</comment>
<evidence type="ECO:0000259" key="5">
    <source>
        <dbReference type="PROSITE" id="PS50893"/>
    </source>
</evidence>
<evidence type="ECO:0000313" key="7">
    <source>
        <dbReference type="Proteomes" id="UP001500886"/>
    </source>
</evidence>
<protein>
    <recommendedName>
        <fullName evidence="5">ABC transporter domain-containing protein</fullName>
    </recommendedName>
</protein>
<reference evidence="7" key="1">
    <citation type="journal article" date="2019" name="Int. J. Syst. Evol. Microbiol.">
        <title>The Global Catalogue of Microorganisms (GCM) 10K type strain sequencing project: providing services to taxonomists for standard genome sequencing and annotation.</title>
        <authorList>
            <consortium name="The Broad Institute Genomics Platform"/>
            <consortium name="The Broad Institute Genome Sequencing Center for Infectious Disease"/>
            <person name="Wu L."/>
            <person name="Ma J."/>
        </authorList>
    </citation>
    <scope>NUCLEOTIDE SEQUENCE [LARGE SCALE GENOMIC DNA]</scope>
    <source>
        <strain evidence="7">JCM 4542</strain>
    </source>
</reference>
<gene>
    <name evidence="6" type="ORF">GCM10010315_13200</name>
</gene>
<dbReference type="Gene3D" id="3.40.50.300">
    <property type="entry name" value="P-loop containing nucleotide triphosphate hydrolases"/>
    <property type="match status" value="1"/>
</dbReference>